<protein>
    <submittedName>
        <fullName evidence="4">Uncharacterized protein</fullName>
    </submittedName>
</protein>
<evidence type="ECO:0000256" key="1">
    <source>
        <dbReference type="SAM" id="MobiDB-lite"/>
    </source>
</evidence>
<proteinExistence type="predicted"/>
<feature type="transmembrane region" description="Helical" evidence="2">
    <location>
        <begin position="705"/>
        <end position="724"/>
    </location>
</feature>
<organism evidence="3 4">
    <name type="scientific">Meloidogyne floridensis</name>
    <dbReference type="NCBI Taxonomy" id="298350"/>
    <lineage>
        <taxon>Eukaryota</taxon>
        <taxon>Metazoa</taxon>
        <taxon>Ecdysozoa</taxon>
        <taxon>Nematoda</taxon>
        <taxon>Chromadorea</taxon>
        <taxon>Rhabditida</taxon>
        <taxon>Tylenchina</taxon>
        <taxon>Tylenchomorpha</taxon>
        <taxon>Tylenchoidea</taxon>
        <taxon>Meloidogynidae</taxon>
        <taxon>Meloidogyninae</taxon>
        <taxon>Meloidogyne</taxon>
    </lineage>
</organism>
<keyword evidence="2" id="KW-0812">Transmembrane</keyword>
<evidence type="ECO:0000256" key="2">
    <source>
        <dbReference type="SAM" id="Phobius"/>
    </source>
</evidence>
<dbReference type="AlphaFoldDB" id="A0A915P7Z3"/>
<feature type="compositionally biased region" description="Low complexity" evidence="1">
    <location>
        <begin position="331"/>
        <end position="366"/>
    </location>
</feature>
<keyword evidence="2" id="KW-1133">Transmembrane helix</keyword>
<reference evidence="4" key="1">
    <citation type="submission" date="2022-11" db="UniProtKB">
        <authorList>
            <consortium name="WormBaseParasite"/>
        </authorList>
    </citation>
    <scope>IDENTIFICATION</scope>
</reference>
<dbReference type="WBParaSite" id="scf7180000423156.g10341">
    <property type="protein sequence ID" value="scf7180000423156.g10341"/>
    <property type="gene ID" value="scf7180000423156.g10341"/>
</dbReference>
<dbReference type="Proteomes" id="UP000887560">
    <property type="component" value="Unplaced"/>
</dbReference>
<keyword evidence="2" id="KW-0472">Membrane</keyword>
<feature type="region of interest" description="Disordered" evidence="1">
    <location>
        <begin position="502"/>
        <end position="536"/>
    </location>
</feature>
<accession>A0A915P7Z3</accession>
<feature type="region of interest" description="Disordered" evidence="1">
    <location>
        <begin position="330"/>
        <end position="380"/>
    </location>
</feature>
<keyword evidence="3" id="KW-1185">Reference proteome</keyword>
<feature type="region of interest" description="Disordered" evidence="1">
    <location>
        <begin position="602"/>
        <end position="624"/>
    </location>
</feature>
<feature type="compositionally biased region" description="Acidic residues" evidence="1">
    <location>
        <begin position="367"/>
        <end position="377"/>
    </location>
</feature>
<feature type="compositionally biased region" description="Basic and acidic residues" evidence="1">
    <location>
        <begin position="602"/>
        <end position="615"/>
    </location>
</feature>
<sequence length="758" mass="86202">MAIIKSKIDFLVNDTFDARKIGLISLDWQRPNQLEEISILSAPAPINGITERELSIVADSPTYQLQIRLIGAETALQYRDALIEIPSPHHTLTIHWRGWRVDIYSLQSPFEVRALAGSEMLRINCYQEALTVDVFADSITVDVKRLSRLLVNRSSSFPPSLLRVNGAQISSPLNDNNESNNNIIDLAELLSRQLHLALSRDGNQNNSSAAVLADARNSQLKLARANRTTATLTALRHFVEMLGGQPQLQLLAGNVSVRMSAGHDEEIFFLDTKILPRELLEPEATLEQDPFGIGWFLELRGDVFNGKGLLRRCPIVPTVWPIAPDWQNTVSTSSIPSSTQQRTRTSRRPITSSSRIPSSSSTTEEASTTEEVEEEGESTMQMAPPSELFNFRHSFPTTNTSFEIEEDKTNISQDLDSFPSPQQHLFTFSPPFADFLVGQFETPAQNVNLNNSTIPSSFQNINNNSFPISATISALQIPPTLEENQKLNEAVYEDFPGIRRENRPKPEFIWRPEENQKDEKINDQEEEDEENEDLLENKNVSFNEKLRKKRRDAKTTNFDIIERVEDNKLENNSSENQKLNEAVYEDFPGIRRENRPKPEFIWRPEENQKDEKINNQEEEDEENDDILENKNNISFNEKLRKKRRDAKTTNFDIIERVEDNKLENNNSDTTISNTVNKNINSTKFSQQQFVRSPALKAIITNSLPILPIGLLALGISLAIMLASLRPSNNAIKGVRRWLKNLTRKRRHNISTNGKIQKI</sequence>
<name>A0A915P7Z3_9BILA</name>
<feature type="compositionally biased region" description="Acidic residues" evidence="1">
    <location>
        <begin position="524"/>
        <end position="534"/>
    </location>
</feature>
<evidence type="ECO:0000313" key="4">
    <source>
        <dbReference type="WBParaSite" id="scf7180000423156.g10341"/>
    </source>
</evidence>
<feature type="compositionally biased region" description="Basic and acidic residues" evidence="1">
    <location>
        <begin position="502"/>
        <end position="523"/>
    </location>
</feature>
<evidence type="ECO:0000313" key="3">
    <source>
        <dbReference type="Proteomes" id="UP000887560"/>
    </source>
</evidence>